<name>A0ABT9YML3_9BACI</name>
<evidence type="ECO:0000256" key="1">
    <source>
        <dbReference type="SAM" id="Phobius"/>
    </source>
</evidence>
<gene>
    <name evidence="2" type="ORF">J2S05_003248</name>
</gene>
<proteinExistence type="predicted"/>
<accession>A0ABT9YML3</accession>
<evidence type="ECO:0000313" key="3">
    <source>
        <dbReference type="Proteomes" id="UP001225034"/>
    </source>
</evidence>
<comment type="caution">
    <text evidence="2">The sequence shown here is derived from an EMBL/GenBank/DDBJ whole genome shotgun (WGS) entry which is preliminary data.</text>
</comment>
<sequence>METEENIVIGSGWALLISLPCWAALAGVVKGISLLM</sequence>
<dbReference type="Proteomes" id="UP001225034">
    <property type="component" value="Unassembled WGS sequence"/>
</dbReference>
<dbReference type="EMBL" id="JAUSUA010000005">
    <property type="protein sequence ID" value="MDQ0208437.1"/>
    <property type="molecule type" value="Genomic_DNA"/>
</dbReference>
<organism evidence="2 3">
    <name type="scientific">Alkalicoccobacillus murimartini</name>
    <dbReference type="NCBI Taxonomy" id="171685"/>
    <lineage>
        <taxon>Bacteria</taxon>
        <taxon>Bacillati</taxon>
        <taxon>Bacillota</taxon>
        <taxon>Bacilli</taxon>
        <taxon>Bacillales</taxon>
        <taxon>Bacillaceae</taxon>
        <taxon>Alkalicoccobacillus</taxon>
    </lineage>
</organism>
<keyword evidence="1" id="KW-0812">Transmembrane</keyword>
<evidence type="ECO:0000313" key="2">
    <source>
        <dbReference type="EMBL" id="MDQ0208437.1"/>
    </source>
</evidence>
<protein>
    <submittedName>
        <fullName evidence="2">Uncharacterized protein</fullName>
    </submittedName>
</protein>
<reference evidence="2 3" key="1">
    <citation type="submission" date="2023-07" db="EMBL/GenBank/DDBJ databases">
        <title>Genomic Encyclopedia of Type Strains, Phase IV (KMG-IV): sequencing the most valuable type-strain genomes for metagenomic binning, comparative biology and taxonomic classification.</title>
        <authorList>
            <person name="Goeker M."/>
        </authorList>
    </citation>
    <scope>NUCLEOTIDE SEQUENCE [LARGE SCALE GENOMIC DNA]</scope>
    <source>
        <strain evidence="2 3">DSM 19154</strain>
    </source>
</reference>
<feature type="transmembrane region" description="Helical" evidence="1">
    <location>
        <begin position="12"/>
        <end position="35"/>
    </location>
</feature>
<keyword evidence="3" id="KW-1185">Reference proteome</keyword>
<keyword evidence="1" id="KW-0472">Membrane</keyword>
<keyword evidence="1" id="KW-1133">Transmembrane helix</keyword>